<dbReference type="HAMAP" id="MF_00795">
    <property type="entry name" value="CutC"/>
    <property type="match status" value="1"/>
</dbReference>
<keyword evidence="4" id="KW-1185">Reference proteome</keyword>
<dbReference type="InterPro" id="IPR005627">
    <property type="entry name" value="CutC-like"/>
</dbReference>
<dbReference type="Pfam" id="PF03932">
    <property type="entry name" value="CutC"/>
    <property type="match status" value="1"/>
</dbReference>
<reference evidence="3 4" key="1">
    <citation type="submission" date="2019-02" db="EMBL/GenBank/DDBJ databases">
        <title>Deep-cultivation of Planctomycetes and their phenomic and genomic characterization uncovers novel biology.</title>
        <authorList>
            <person name="Wiegand S."/>
            <person name="Jogler M."/>
            <person name="Boedeker C."/>
            <person name="Pinto D."/>
            <person name="Vollmers J."/>
            <person name="Rivas-Marin E."/>
            <person name="Kohn T."/>
            <person name="Peeters S.H."/>
            <person name="Heuer A."/>
            <person name="Rast P."/>
            <person name="Oberbeckmann S."/>
            <person name="Bunk B."/>
            <person name="Jeske O."/>
            <person name="Meyerdierks A."/>
            <person name="Storesund J.E."/>
            <person name="Kallscheuer N."/>
            <person name="Luecker S."/>
            <person name="Lage O.M."/>
            <person name="Pohl T."/>
            <person name="Merkel B.J."/>
            <person name="Hornburger P."/>
            <person name="Mueller R.-W."/>
            <person name="Bruemmer F."/>
            <person name="Labrenz M."/>
            <person name="Spormann A.M."/>
            <person name="Op Den Camp H."/>
            <person name="Overmann J."/>
            <person name="Amann R."/>
            <person name="Jetten M.S.M."/>
            <person name="Mascher T."/>
            <person name="Medema M.H."/>
            <person name="Devos D.P."/>
            <person name="Kaster A.-K."/>
            <person name="Ovreas L."/>
            <person name="Rohde M."/>
            <person name="Galperin M.Y."/>
            <person name="Jogler C."/>
        </authorList>
    </citation>
    <scope>NUCLEOTIDE SEQUENCE [LARGE SCALE GENOMIC DNA]</scope>
    <source>
        <strain evidence="3 4">Pla52n</strain>
    </source>
</reference>
<protein>
    <recommendedName>
        <fullName evidence="2">PF03932 family protein CutC</fullName>
    </recommendedName>
</protein>
<dbReference type="GO" id="GO:0005507">
    <property type="term" value="F:copper ion binding"/>
    <property type="evidence" value="ECO:0007669"/>
    <property type="project" value="TreeGrafter"/>
</dbReference>
<dbReference type="GO" id="GO:0005737">
    <property type="term" value="C:cytoplasm"/>
    <property type="evidence" value="ECO:0007669"/>
    <property type="project" value="UniProtKB-SubCell"/>
</dbReference>
<dbReference type="EMBL" id="SJPN01000002">
    <property type="protein sequence ID" value="TWU06434.1"/>
    <property type="molecule type" value="Genomic_DNA"/>
</dbReference>
<evidence type="ECO:0000313" key="3">
    <source>
        <dbReference type="EMBL" id="TWU06434.1"/>
    </source>
</evidence>
<dbReference type="RefSeq" id="WP_146519515.1">
    <property type="nucleotide sequence ID" value="NZ_CP151726.1"/>
</dbReference>
<comment type="caution">
    <text evidence="2">Once thought to be involved in copper homeostasis, experiments in E.coli have shown this is not the case.</text>
</comment>
<comment type="subcellular location">
    <subcellularLocation>
        <location evidence="2">Cytoplasm</location>
    </subcellularLocation>
</comment>
<comment type="caution">
    <text evidence="3">The sequence shown here is derived from an EMBL/GenBank/DDBJ whole genome shotgun (WGS) entry which is preliminary data.</text>
</comment>
<dbReference type="PANTHER" id="PTHR12598">
    <property type="entry name" value="COPPER HOMEOSTASIS PROTEIN CUTC"/>
    <property type="match status" value="1"/>
</dbReference>
<organism evidence="3 4">
    <name type="scientific">Stieleria varia</name>
    <dbReference type="NCBI Taxonomy" id="2528005"/>
    <lineage>
        <taxon>Bacteria</taxon>
        <taxon>Pseudomonadati</taxon>
        <taxon>Planctomycetota</taxon>
        <taxon>Planctomycetia</taxon>
        <taxon>Pirellulales</taxon>
        <taxon>Pirellulaceae</taxon>
        <taxon>Stieleria</taxon>
    </lineage>
</organism>
<dbReference type="AlphaFoldDB" id="A0A5C6B7F5"/>
<dbReference type="Proteomes" id="UP000320176">
    <property type="component" value="Unassembled WGS sequence"/>
</dbReference>
<dbReference type="InterPro" id="IPR036822">
    <property type="entry name" value="CutC-like_dom_sf"/>
</dbReference>
<evidence type="ECO:0000256" key="2">
    <source>
        <dbReference type="HAMAP-Rule" id="MF_00795"/>
    </source>
</evidence>
<name>A0A5C6B7F5_9BACT</name>
<accession>A0A5C6B7F5</accession>
<evidence type="ECO:0000256" key="1">
    <source>
        <dbReference type="ARBA" id="ARBA00007768"/>
    </source>
</evidence>
<dbReference type="Gene3D" id="3.20.20.380">
    <property type="entry name" value="Copper homeostasis (CutC) domain"/>
    <property type="match status" value="1"/>
</dbReference>
<keyword evidence="2" id="KW-0963">Cytoplasm</keyword>
<sequence length="284" mass="30935">MNQTATSYFQPEPSRYYHLRRSNRRSRDPLSTKHRNPAEFTLVAQPRYLLEVCIASVDDAVAAAAGGADRLELNVALDLGGLTPSIGLLEEVKQSVTLPVVAMVRPRGAGFRFSSGDRKVMLRDADHLLSAGADGLVAGVLHDDGTMDLEFWRQLRRVTQGRQLVFHRAIDLLENPLPAISQLIDAGTDRVLTSGGCETAWAGRDHIARLRRFAGDRIEILAGAGVSPDNAVELVQATGCRQIHGSFREIRHDDASFVAPGNYPATNKHLVAATRAALDRIASI</sequence>
<dbReference type="SUPFAM" id="SSF110395">
    <property type="entry name" value="CutC-like"/>
    <property type="match status" value="1"/>
</dbReference>
<comment type="similarity">
    <text evidence="1 2">Belongs to the CutC family.</text>
</comment>
<dbReference type="OrthoDB" id="9815677at2"/>
<gene>
    <name evidence="2 3" type="primary">cutC</name>
    <name evidence="3" type="ORF">Pla52n_21550</name>
</gene>
<proteinExistence type="inferred from homology"/>
<dbReference type="CDD" id="cd00945">
    <property type="entry name" value="Aldolase_Class_I"/>
    <property type="match status" value="1"/>
</dbReference>
<dbReference type="PANTHER" id="PTHR12598:SF0">
    <property type="entry name" value="COPPER HOMEOSTASIS PROTEIN CUTC HOMOLOG"/>
    <property type="match status" value="1"/>
</dbReference>
<evidence type="ECO:0000313" key="4">
    <source>
        <dbReference type="Proteomes" id="UP000320176"/>
    </source>
</evidence>